<dbReference type="AlphaFoldDB" id="A0A8K0VU22"/>
<organism evidence="2 3">
    <name type="scientific">Paraphoma chrysanthemicola</name>
    <dbReference type="NCBI Taxonomy" id="798071"/>
    <lineage>
        <taxon>Eukaryota</taxon>
        <taxon>Fungi</taxon>
        <taxon>Dikarya</taxon>
        <taxon>Ascomycota</taxon>
        <taxon>Pezizomycotina</taxon>
        <taxon>Dothideomycetes</taxon>
        <taxon>Pleosporomycetidae</taxon>
        <taxon>Pleosporales</taxon>
        <taxon>Pleosporineae</taxon>
        <taxon>Phaeosphaeriaceae</taxon>
        <taxon>Paraphoma</taxon>
    </lineage>
</organism>
<evidence type="ECO:0000313" key="3">
    <source>
        <dbReference type="Proteomes" id="UP000813461"/>
    </source>
</evidence>
<evidence type="ECO:0000256" key="1">
    <source>
        <dbReference type="SAM" id="MobiDB-lite"/>
    </source>
</evidence>
<keyword evidence="3" id="KW-1185">Reference proteome</keyword>
<feature type="compositionally biased region" description="Basic and acidic residues" evidence="1">
    <location>
        <begin position="352"/>
        <end position="372"/>
    </location>
</feature>
<accession>A0A8K0VU22</accession>
<dbReference type="Proteomes" id="UP000813461">
    <property type="component" value="Unassembled WGS sequence"/>
</dbReference>
<reference evidence="2" key="1">
    <citation type="journal article" date="2021" name="Nat. Commun.">
        <title>Genetic determinants of endophytism in the Arabidopsis root mycobiome.</title>
        <authorList>
            <person name="Mesny F."/>
            <person name="Miyauchi S."/>
            <person name="Thiergart T."/>
            <person name="Pickel B."/>
            <person name="Atanasova L."/>
            <person name="Karlsson M."/>
            <person name="Huettel B."/>
            <person name="Barry K.W."/>
            <person name="Haridas S."/>
            <person name="Chen C."/>
            <person name="Bauer D."/>
            <person name="Andreopoulos W."/>
            <person name="Pangilinan J."/>
            <person name="LaButti K."/>
            <person name="Riley R."/>
            <person name="Lipzen A."/>
            <person name="Clum A."/>
            <person name="Drula E."/>
            <person name="Henrissat B."/>
            <person name="Kohler A."/>
            <person name="Grigoriev I.V."/>
            <person name="Martin F.M."/>
            <person name="Hacquard S."/>
        </authorList>
    </citation>
    <scope>NUCLEOTIDE SEQUENCE</scope>
    <source>
        <strain evidence="2">MPI-SDFR-AT-0120</strain>
    </source>
</reference>
<sequence length="440" mass="50640">MKGYARSTLNYVNLGKFYSVPPWGHLVIPQPPLIPRNHVNLGRLYEHTLVSRKWPPGWAYFHDGSVFVAPAESMDHEAFEHRMRTVEHFVRKPSAALLAIRQKDPSRKRLVVIGQGRLFPGHTSLRLLARNAQDGERSWIAAQRFERVVMTLDETERLPLSAGRKFAFRFNMKCRHGQHTQQALQTFRGTLVDGILQPNVKLGNGLLLAPEPFVKPQKTDTGAHEERKTIRTQEKILGKLSSPTLDKNQKGRGKGRTLDGDPAAPDAIFAAKVAMLKAKERELQYREEILRWKHKTWRLEERLKEARDQAPRSHARYQTKTRTPPRGPTESYDSFDEHGYLHDEQHDLLDGQDLRSHVPPRQDVRVPSRTFEEEHESFDGGENSSDHKYISFTDQQHTFESETADDAFASSYLDDSTPSKRPQRIALPTRRTLQRRRFSG</sequence>
<feature type="region of interest" description="Disordered" evidence="1">
    <location>
        <begin position="238"/>
        <end position="262"/>
    </location>
</feature>
<protein>
    <submittedName>
        <fullName evidence="2">Uncharacterized protein</fullName>
    </submittedName>
</protein>
<feature type="region of interest" description="Disordered" evidence="1">
    <location>
        <begin position="410"/>
        <end position="440"/>
    </location>
</feature>
<dbReference type="EMBL" id="JAGMVJ010000022">
    <property type="protein sequence ID" value="KAH7073413.1"/>
    <property type="molecule type" value="Genomic_DNA"/>
</dbReference>
<feature type="region of interest" description="Disordered" evidence="1">
    <location>
        <begin position="305"/>
        <end position="336"/>
    </location>
</feature>
<comment type="caution">
    <text evidence="2">The sequence shown here is derived from an EMBL/GenBank/DDBJ whole genome shotgun (WGS) entry which is preliminary data.</text>
</comment>
<dbReference type="OrthoDB" id="3800277at2759"/>
<proteinExistence type="predicted"/>
<name>A0A8K0VU22_9PLEO</name>
<gene>
    <name evidence="2" type="ORF">FB567DRAFT_200016</name>
</gene>
<evidence type="ECO:0000313" key="2">
    <source>
        <dbReference type="EMBL" id="KAH7073413.1"/>
    </source>
</evidence>
<feature type="region of interest" description="Disordered" evidence="1">
    <location>
        <begin position="352"/>
        <end position="388"/>
    </location>
</feature>